<gene>
    <name evidence="2" type="ORF">PGT21_027643</name>
    <name evidence="3" type="ORF">PGTUg99_032732</name>
</gene>
<evidence type="ECO:0000313" key="2">
    <source>
        <dbReference type="EMBL" id="KAA1098059.1"/>
    </source>
</evidence>
<dbReference type="PANTHER" id="PTHR33324:SF2">
    <property type="entry name" value="MYB_SANT-LIKE DNA-BINDING DOMAIN-CONTAINING PROTEIN"/>
    <property type="match status" value="1"/>
</dbReference>
<dbReference type="OrthoDB" id="2499804at2759"/>
<comment type="caution">
    <text evidence="3">The sequence shown here is derived from an EMBL/GenBank/DDBJ whole genome shotgun (WGS) entry which is preliminary data.</text>
</comment>
<dbReference type="Proteomes" id="UP000324748">
    <property type="component" value="Unassembled WGS sequence"/>
</dbReference>
<feature type="region of interest" description="Disordered" evidence="1">
    <location>
        <begin position="1"/>
        <end position="27"/>
    </location>
</feature>
<evidence type="ECO:0000313" key="4">
    <source>
        <dbReference type="Proteomes" id="UP000324748"/>
    </source>
</evidence>
<protein>
    <submittedName>
        <fullName evidence="3">Uncharacterized protein</fullName>
    </submittedName>
</protein>
<sequence>MSNNQEVTSQGHTHRQRTRDLPWDRDSVNGGPTSISILLNWLKTRGNYARWDAASFVRHEREQVCMEILTLMQTQGITHRHAMSISHRIQLLRRNYNTAREFINHARGNGNGNDPILLTYARRVCEHWDRLDPIMGPQLIEHHSEGSEAESTNTS</sequence>
<dbReference type="EMBL" id="VSWC01000066">
    <property type="protein sequence ID" value="KAA1098059.1"/>
    <property type="molecule type" value="Genomic_DNA"/>
</dbReference>
<name>A0A5B0QUK2_PUCGR</name>
<feature type="compositionally biased region" description="Polar residues" evidence="1">
    <location>
        <begin position="1"/>
        <end position="11"/>
    </location>
</feature>
<dbReference type="PANTHER" id="PTHR33324">
    <property type="entry name" value="EXPRESSED PROTEIN"/>
    <property type="match status" value="1"/>
</dbReference>
<evidence type="ECO:0000313" key="5">
    <source>
        <dbReference type="Proteomes" id="UP000325313"/>
    </source>
</evidence>
<proteinExistence type="predicted"/>
<organism evidence="3 5">
    <name type="scientific">Puccinia graminis f. sp. tritici</name>
    <dbReference type="NCBI Taxonomy" id="56615"/>
    <lineage>
        <taxon>Eukaryota</taxon>
        <taxon>Fungi</taxon>
        <taxon>Dikarya</taxon>
        <taxon>Basidiomycota</taxon>
        <taxon>Pucciniomycotina</taxon>
        <taxon>Pucciniomycetes</taxon>
        <taxon>Pucciniales</taxon>
        <taxon>Pucciniaceae</taxon>
        <taxon>Puccinia</taxon>
    </lineage>
</organism>
<accession>A0A5B0QUK2</accession>
<dbReference type="AlphaFoldDB" id="A0A5B0QUK2"/>
<feature type="compositionally biased region" description="Basic and acidic residues" evidence="1">
    <location>
        <begin position="18"/>
        <end position="27"/>
    </location>
</feature>
<dbReference type="Proteomes" id="UP000325313">
    <property type="component" value="Unassembled WGS sequence"/>
</dbReference>
<dbReference type="EMBL" id="VDEP01000270">
    <property type="protein sequence ID" value="KAA1116977.1"/>
    <property type="molecule type" value="Genomic_DNA"/>
</dbReference>
<keyword evidence="4" id="KW-1185">Reference proteome</keyword>
<evidence type="ECO:0000313" key="3">
    <source>
        <dbReference type="EMBL" id="KAA1116977.1"/>
    </source>
</evidence>
<evidence type="ECO:0000256" key="1">
    <source>
        <dbReference type="SAM" id="MobiDB-lite"/>
    </source>
</evidence>
<reference evidence="4 5" key="1">
    <citation type="submission" date="2019-05" db="EMBL/GenBank/DDBJ databases">
        <title>Emergence of the Ug99 lineage of the wheat stem rust pathogen through somatic hybridization.</title>
        <authorList>
            <person name="Li F."/>
            <person name="Upadhyaya N.M."/>
            <person name="Sperschneider J."/>
            <person name="Matny O."/>
            <person name="Nguyen-Phuc H."/>
            <person name="Mago R."/>
            <person name="Raley C."/>
            <person name="Miller M.E."/>
            <person name="Silverstein K.A.T."/>
            <person name="Henningsen E."/>
            <person name="Hirsch C.D."/>
            <person name="Visser B."/>
            <person name="Pretorius Z.A."/>
            <person name="Steffenson B.J."/>
            <person name="Schwessinger B."/>
            <person name="Dodds P.N."/>
            <person name="Figueroa M."/>
        </authorList>
    </citation>
    <scope>NUCLEOTIDE SEQUENCE [LARGE SCALE GENOMIC DNA]</scope>
    <source>
        <strain evidence="2">21-0</strain>
        <strain evidence="3 5">Ug99</strain>
    </source>
</reference>